<keyword evidence="5" id="KW-1185">Reference proteome</keyword>
<evidence type="ECO:0000313" key="4">
    <source>
        <dbReference type="EMBL" id="RUT33578.1"/>
    </source>
</evidence>
<dbReference type="GO" id="GO:0009055">
    <property type="term" value="F:electron transfer activity"/>
    <property type="evidence" value="ECO:0007669"/>
    <property type="project" value="TreeGrafter"/>
</dbReference>
<dbReference type="InterPro" id="IPR029039">
    <property type="entry name" value="Flavoprotein-like_sf"/>
</dbReference>
<dbReference type="InterPro" id="IPR003680">
    <property type="entry name" value="Flavodoxin_fold"/>
</dbReference>
<evidence type="ECO:0000256" key="1">
    <source>
        <dbReference type="ARBA" id="ARBA00006252"/>
    </source>
</evidence>
<organism evidence="4 5">
    <name type="scientific">Paenibacillus zeisoli</name>
    <dbReference type="NCBI Taxonomy" id="2496267"/>
    <lineage>
        <taxon>Bacteria</taxon>
        <taxon>Bacillati</taxon>
        <taxon>Bacillota</taxon>
        <taxon>Bacilli</taxon>
        <taxon>Bacillales</taxon>
        <taxon>Paenibacillaceae</taxon>
        <taxon>Paenibacillus</taxon>
    </lineage>
</organism>
<name>A0A433XHN2_9BACL</name>
<dbReference type="EMBL" id="RZNX01000002">
    <property type="protein sequence ID" value="RUT33578.1"/>
    <property type="molecule type" value="Genomic_DNA"/>
</dbReference>
<proteinExistence type="inferred from homology"/>
<dbReference type="RefSeq" id="WP_127198692.1">
    <property type="nucleotide sequence ID" value="NZ_RZNX01000002.1"/>
</dbReference>
<dbReference type="Proteomes" id="UP000272464">
    <property type="component" value="Unassembled WGS sequence"/>
</dbReference>
<evidence type="ECO:0000256" key="2">
    <source>
        <dbReference type="ARBA" id="ARBA00023002"/>
    </source>
</evidence>
<dbReference type="Pfam" id="PF02525">
    <property type="entry name" value="Flavodoxin_2"/>
    <property type="match status" value="1"/>
</dbReference>
<reference evidence="4 5" key="1">
    <citation type="submission" date="2018-12" db="EMBL/GenBank/DDBJ databases">
        <authorList>
            <person name="Sun L."/>
            <person name="Chen Z."/>
        </authorList>
    </citation>
    <scope>NUCLEOTIDE SEQUENCE [LARGE SCALE GENOMIC DNA]</scope>
    <source>
        <strain evidence="4 5">3-5-3</strain>
    </source>
</reference>
<dbReference type="SUPFAM" id="SSF52218">
    <property type="entry name" value="Flavoproteins"/>
    <property type="match status" value="1"/>
</dbReference>
<accession>A0A433XHN2</accession>
<keyword evidence="2" id="KW-0560">Oxidoreductase</keyword>
<gene>
    <name evidence="4" type="ORF">EJP77_08005</name>
</gene>
<feature type="domain" description="Flavodoxin-like fold" evidence="3">
    <location>
        <begin position="1"/>
        <end position="168"/>
    </location>
</feature>
<dbReference type="InterPro" id="IPR046980">
    <property type="entry name" value="KefG/KefF"/>
</dbReference>
<dbReference type="FunFam" id="3.40.50.360:FF:000013">
    <property type="entry name" value="Glutathione-regulated potassium-efflux system ancillary protein KefG"/>
    <property type="match status" value="1"/>
</dbReference>
<protein>
    <submittedName>
        <fullName evidence="4">General stress protein</fullName>
    </submittedName>
</protein>
<dbReference type="GO" id="GO:0003955">
    <property type="term" value="F:NAD(P)H dehydrogenase (quinone) activity"/>
    <property type="evidence" value="ECO:0007669"/>
    <property type="project" value="TreeGrafter"/>
</dbReference>
<dbReference type="GO" id="GO:0010181">
    <property type="term" value="F:FMN binding"/>
    <property type="evidence" value="ECO:0007669"/>
    <property type="project" value="TreeGrafter"/>
</dbReference>
<evidence type="ECO:0000313" key="5">
    <source>
        <dbReference type="Proteomes" id="UP000272464"/>
    </source>
</evidence>
<dbReference type="PANTHER" id="PTHR47307">
    <property type="entry name" value="GLUTATHIONE-REGULATED POTASSIUM-EFFLUX SYSTEM ANCILLARY PROTEIN KEFG"/>
    <property type="match status" value="1"/>
</dbReference>
<dbReference type="OrthoDB" id="9798454at2"/>
<comment type="caution">
    <text evidence="4">The sequence shown here is derived from an EMBL/GenBank/DDBJ whole genome shotgun (WGS) entry which is preliminary data.</text>
</comment>
<dbReference type="Gene3D" id="3.40.50.360">
    <property type="match status" value="1"/>
</dbReference>
<comment type="similarity">
    <text evidence="1">Belongs to the NAD(P)H dehydrogenase (quinone) family.</text>
</comment>
<sequence>MKTLVLVAHPNLEQSKVNKAWMNRLEQEENVTVHNLYSIYPNFEIDVEQEQQLLLEHDRIVLQFPFYWYSSPALLKQWQDAVLTYGFAYGSTGTKLQGKEFMLAISSGGAAEAYQAGGYNHYSMSELTRPFQATANLCGMHFLPSFLLQGVMTLTEEKVQHSAEALAAYVTNPSLRADQ</sequence>
<dbReference type="AlphaFoldDB" id="A0A433XHN2"/>
<dbReference type="PANTHER" id="PTHR47307:SF1">
    <property type="entry name" value="GLUTATHIONE-REGULATED POTASSIUM-EFFLUX SYSTEM ANCILLARY PROTEIN KEFG"/>
    <property type="match status" value="1"/>
</dbReference>
<evidence type="ECO:0000259" key="3">
    <source>
        <dbReference type="Pfam" id="PF02525"/>
    </source>
</evidence>